<protein>
    <submittedName>
        <fullName evidence="1">Uncharacterized protein</fullName>
    </submittedName>
</protein>
<evidence type="ECO:0000313" key="1">
    <source>
        <dbReference type="EMBL" id="JAH10951.1"/>
    </source>
</evidence>
<dbReference type="AlphaFoldDB" id="A0A0E9Q238"/>
<organism evidence="1">
    <name type="scientific">Anguilla anguilla</name>
    <name type="common">European freshwater eel</name>
    <name type="synonym">Muraena anguilla</name>
    <dbReference type="NCBI Taxonomy" id="7936"/>
    <lineage>
        <taxon>Eukaryota</taxon>
        <taxon>Metazoa</taxon>
        <taxon>Chordata</taxon>
        <taxon>Craniata</taxon>
        <taxon>Vertebrata</taxon>
        <taxon>Euteleostomi</taxon>
        <taxon>Actinopterygii</taxon>
        <taxon>Neopterygii</taxon>
        <taxon>Teleostei</taxon>
        <taxon>Anguilliformes</taxon>
        <taxon>Anguillidae</taxon>
        <taxon>Anguilla</taxon>
    </lineage>
</organism>
<reference evidence="1" key="1">
    <citation type="submission" date="2014-11" db="EMBL/GenBank/DDBJ databases">
        <authorList>
            <person name="Amaro Gonzalez C."/>
        </authorList>
    </citation>
    <scope>NUCLEOTIDE SEQUENCE</scope>
</reference>
<accession>A0A0E9Q238</accession>
<sequence length="29" mass="3424">MHVNKTFNLAHKHTQPDGYEQQIIIFIIS</sequence>
<dbReference type="EMBL" id="GBXM01097626">
    <property type="protein sequence ID" value="JAH10951.1"/>
    <property type="molecule type" value="Transcribed_RNA"/>
</dbReference>
<proteinExistence type="predicted"/>
<reference evidence="1" key="2">
    <citation type="journal article" date="2015" name="Fish Shellfish Immunol.">
        <title>Early steps in the European eel (Anguilla anguilla)-Vibrio vulnificus interaction in the gills: Role of the RtxA13 toxin.</title>
        <authorList>
            <person name="Callol A."/>
            <person name="Pajuelo D."/>
            <person name="Ebbesson L."/>
            <person name="Teles M."/>
            <person name="MacKenzie S."/>
            <person name="Amaro C."/>
        </authorList>
    </citation>
    <scope>NUCLEOTIDE SEQUENCE</scope>
</reference>
<name>A0A0E9Q238_ANGAN</name>